<feature type="chain" id="PRO_5045316139" evidence="1">
    <location>
        <begin position="20"/>
        <end position="167"/>
    </location>
</feature>
<evidence type="ECO:0000313" key="2">
    <source>
        <dbReference type="EMBL" id="GLP98705.1"/>
    </source>
</evidence>
<dbReference type="RefSeq" id="WP_284722364.1">
    <property type="nucleotide sequence ID" value="NZ_BSND01000003.1"/>
</dbReference>
<organism evidence="2 3">
    <name type="scientific">Methylophaga thalassica</name>
    <dbReference type="NCBI Taxonomy" id="40223"/>
    <lineage>
        <taxon>Bacteria</taxon>
        <taxon>Pseudomonadati</taxon>
        <taxon>Pseudomonadota</taxon>
        <taxon>Gammaproteobacteria</taxon>
        <taxon>Thiotrichales</taxon>
        <taxon>Piscirickettsiaceae</taxon>
        <taxon>Methylophaga</taxon>
    </lineage>
</organism>
<proteinExistence type="predicted"/>
<comment type="caution">
    <text evidence="2">The sequence shown here is derived from an EMBL/GenBank/DDBJ whole genome shotgun (WGS) entry which is preliminary data.</text>
</comment>
<sequence length="167" mass="19136">MKAFFVCLLFMMISTMAMSAELTHLKYLHPGEPIWYSNDGETWQQGEFVYFVSSPECEATETRQDATNNQQVIYSCDEDAGQVQTVRYRHSTEYDGFTINYVTGVDPALPPPTKAELYGLLTRVENLINTNSIPSFFTTAKGLIDDRIDMQRRVELLRERLKASDIE</sequence>
<accession>A0ABQ5TV52</accession>
<keyword evidence="1" id="KW-0732">Signal</keyword>
<dbReference type="EMBL" id="BSND01000003">
    <property type="protein sequence ID" value="GLP98705.1"/>
    <property type="molecule type" value="Genomic_DNA"/>
</dbReference>
<name>A0ABQ5TV52_9GAMM</name>
<gene>
    <name evidence="2" type="ORF">GCM10007891_05590</name>
</gene>
<protein>
    <submittedName>
        <fullName evidence="2">Uncharacterized protein</fullName>
    </submittedName>
</protein>
<feature type="signal peptide" evidence="1">
    <location>
        <begin position="1"/>
        <end position="19"/>
    </location>
</feature>
<reference evidence="2" key="1">
    <citation type="journal article" date="2014" name="Int. J. Syst. Evol. Microbiol.">
        <title>Complete genome of a new Firmicutes species belonging to the dominant human colonic microbiota ('Ruminococcus bicirculans') reveals two chromosomes and a selective capacity to utilize plant glucans.</title>
        <authorList>
            <consortium name="NISC Comparative Sequencing Program"/>
            <person name="Wegmann U."/>
            <person name="Louis P."/>
            <person name="Goesmann A."/>
            <person name="Henrissat B."/>
            <person name="Duncan S.H."/>
            <person name="Flint H.J."/>
        </authorList>
    </citation>
    <scope>NUCLEOTIDE SEQUENCE</scope>
    <source>
        <strain evidence="2">NBRC 102424</strain>
    </source>
</reference>
<evidence type="ECO:0000313" key="3">
    <source>
        <dbReference type="Proteomes" id="UP001161423"/>
    </source>
</evidence>
<evidence type="ECO:0000256" key="1">
    <source>
        <dbReference type="SAM" id="SignalP"/>
    </source>
</evidence>
<dbReference type="Proteomes" id="UP001161423">
    <property type="component" value="Unassembled WGS sequence"/>
</dbReference>
<reference evidence="2" key="2">
    <citation type="submission" date="2023-01" db="EMBL/GenBank/DDBJ databases">
        <title>Draft genome sequence of Methylophaga thalassica strain NBRC 102424.</title>
        <authorList>
            <person name="Sun Q."/>
            <person name="Mori K."/>
        </authorList>
    </citation>
    <scope>NUCLEOTIDE SEQUENCE</scope>
    <source>
        <strain evidence="2">NBRC 102424</strain>
    </source>
</reference>
<keyword evidence="3" id="KW-1185">Reference proteome</keyword>